<keyword evidence="6 7" id="KW-0804">Transcription</keyword>
<keyword evidence="3 7" id="KW-0963">Cytoplasm</keyword>
<dbReference type="EMBL" id="MIEK01000006">
    <property type="protein sequence ID" value="OEH83501.1"/>
    <property type="molecule type" value="Genomic_DNA"/>
</dbReference>
<evidence type="ECO:0000256" key="3">
    <source>
        <dbReference type="ARBA" id="ARBA00022490"/>
    </source>
</evidence>
<feature type="domain" description="Arginine repressor DNA-binding" evidence="8">
    <location>
        <begin position="1"/>
        <end position="66"/>
    </location>
</feature>
<keyword evidence="7" id="KW-0055">Arginine biosynthesis</keyword>
<keyword evidence="7" id="KW-0028">Amino-acid biosynthesis</keyword>
<evidence type="ECO:0000256" key="4">
    <source>
        <dbReference type="ARBA" id="ARBA00023015"/>
    </source>
</evidence>
<dbReference type="GO" id="GO:1900079">
    <property type="term" value="P:regulation of arginine biosynthetic process"/>
    <property type="evidence" value="ECO:0007669"/>
    <property type="project" value="UniProtKB-UniRule"/>
</dbReference>
<dbReference type="OrthoDB" id="9807089at2"/>
<protein>
    <recommendedName>
        <fullName evidence="7">Arginine repressor</fullName>
    </recommendedName>
</protein>
<dbReference type="Proteomes" id="UP000095256">
    <property type="component" value="Unassembled WGS sequence"/>
</dbReference>
<evidence type="ECO:0000256" key="5">
    <source>
        <dbReference type="ARBA" id="ARBA00023125"/>
    </source>
</evidence>
<dbReference type="InterPro" id="IPR036390">
    <property type="entry name" value="WH_DNA-bd_sf"/>
</dbReference>
<dbReference type="GO" id="GO:0003700">
    <property type="term" value="F:DNA-binding transcription factor activity"/>
    <property type="evidence" value="ECO:0007669"/>
    <property type="project" value="UniProtKB-UniRule"/>
</dbReference>
<comment type="function">
    <text evidence="7">Regulates arginine biosynthesis genes.</text>
</comment>
<evidence type="ECO:0000313" key="10">
    <source>
        <dbReference type="EMBL" id="OEH83501.1"/>
    </source>
</evidence>
<dbReference type="HAMAP" id="MF_00173">
    <property type="entry name" value="Arg_repressor"/>
    <property type="match status" value="1"/>
</dbReference>
<evidence type="ECO:0000259" key="8">
    <source>
        <dbReference type="Pfam" id="PF01316"/>
    </source>
</evidence>
<dbReference type="Pfam" id="PF02863">
    <property type="entry name" value="Arg_repressor_C"/>
    <property type="match status" value="1"/>
</dbReference>
<gene>
    <name evidence="7" type="primary">argR</name>
    <name evidence="10" type="ORF">BCR26_09355</name>
</gene>
<keyword evidence="11" id="KW-1185">Reference proteome</keyword>
<keyword evidence="5 7" id="KW-0238">DNA-binding</keyword>
<evidence type="ECO:0000256" key="2">
    <source>
        <dbReference type="ARBA" id="ARBA00008316"/>
    </source>
</evidence>
<dbReference type="GO" id="GO:0005737">
    <property type="term" value="C:cytoplasm"/>
    <property type="evidence" value="ECO:0007669"/>
    <property type="project" value="UniProtKB-SubCell"/>
</dbReference>
<evidence type="ECO:0000256" key="7">
    <source>
        <dbReference type="HAMAP-Rule" id="MF_00173"/>
    </source>
</evidence>
<evidence type="ECO:0000256" key="6">
    <source>
        <dbReference type="ARBA" id="ARBA00023163"/>
    </source>
</evidence>
<organism evidence="10 11">
    <name type="scientific">Enterococcus rivorum</name>
    <dbReference type="NCBI Taxonomy" id="762845"/>
    <lineage>
        <taxon>Bacteria</taxon>
        <taxon>Bacillati</taxon>
        <taxon>Bacillota</taxon>
        <taxon>Bacilli</taxon>
        <taxon>Lactobacillales</taxon>
        <taxon>Enterococcaceae</taxon>
        <taxon>Enterococcus</taxon>
    </lineage>
</organism>
<feature type="domain" description="Arginine repressor C-terminal" evidence="9">
    <location>
        <begin position="81"/>
        <end position="146"/>
    </location>
</feature>
<accession>A0A1E5L059</accession>
<sequence>MKKDERQRILKQLIIQNEIETQEELLELLKKNGVKATQSTISRDAYELKIVKTYLENGKTKYVILAFDEEQNYEHKLRESLQEAFKKMERIKFILLIHTEYDRADVITNYLDDVGYEEIAGTVAGIDTILIITRSEKMAKTLEEKIIDLVY</sequence>
<dbReference type="InterPro" id="IPR001669">
    <property type="entry name" value="Arg_repress"/>
</dbReference>
<name>A0A1E5L059_9ENTE</name>
<dbReference type="GO" id="GO:0003677">
    <property type="term" value="F:DNA binding"/>
    <property type="evidence" value="ECO:0007669"/>
    <property type="project" value="UniProtKB-KW"/>
</dbReference>
<comment type="caution">
    <text evidence="10">The sequence shown here is derived from an EMBL/GenBank/DDBJ whole genome shotgun (WGS) entry which is preliminary data.</text>
</comment>
<evidence type="ECO:0000259" key="9">
    <source>
        <dbReference type="Pfam" id="PF02863"/>
    </source>
</evidence>
<dbReference type="Gene3D" id="3.30.1360.40">
    <property type="match status" value="1"/>
</dbReference>
<dbReference type="InterPro" id="IPR020899">
    <property type="entry name" value="Arg_repress_C"/>
</dbReference>
<evidence type="ECO:0000256" key="1">
    <source>
        <dbReference type="ARBA" id="ARBA00004496"/>
    </source>
</evidence>
<dbReference type="Gene3D" id="1.10.10.10">
    <property type="entry name" value="Winged helix-like DNA-binding domain superfamily/Winged helix DNA-binding domain"/>
    <property type="match status" value="1"/>
</dbReference>
<dbReference type="SUPFAM" id="SSF46785">
    <property type="entry name" value="Winged helix' DNA-binding domain"/>
    <property type="match status" value="1"/>
</dbReference>
<dbReference type="InterPro" id="IPR020900">
    <property type="entry name" value="Arg_repress_DNA-bd"/>
</dbReference>
<comment type="subcellular location">
    <subcellularLocation>
        <location evidence="1 7">Cytoplasm</location>
    </subcellularLocation>
</comment>
<dbReference type="InterPro" id="IPR036388">
    <property type="entry name" value="WH-like_DNA-bd_sf"/>
</dbReference>
<dbReference type="Pfam" id="PF01316">
    <property type="entry name" value="Arg_repressor"/>
    <property type="match status" value="1"/>
</dbReference>
<dbReference type="InterPro" id="IPR036251">
    <property type="entry name" value="Arg_repress_C_sf"/>
</dbReference>
<dbReference type="UniPathway" id="UPA00068"/>
<dbReference type="GO" id="GO:0006526">
    <property type="term" value="P:L-arginine biosynthetic process"/>
    <property type="evidence" value="ECO:0007669"/>
    <property type="project" value="UniProtKB-UniPathway"/>
</dbReference>
<comment type="pathway">
    <text evidence="7">Amino-acid biosynthesis; L-arginine biosynthesis [regulation].</text>
</comment>
<dbReference type="GO" id="GO:0034618">
    <property type="term" value="F:arginine binding"/>
    <property type="evidence" value="ECO:0007669"/>
    <property type="project" value="InterPro"/>
</dbReference>
<comment type="similarity">
    <text evidence="2 7">Belongs to the ArgR family.</text>
</comment>
<dbReference type="STRING" id="762845.BCR26_09355"/>
<dbReference type="AlphaFoldDB" id="A0A1E5L059"/>
<dbReference type="RefSeq" id="WP_069697549.1">
    <property type="nucleotide sequence ID" value="NZ_JAGGMA010000016.1"/>
</dbReference>
<dbReference type="GO" id="GO:0051259">
    <property type="term" value="P:protein complex oligomerization"/>
    <property type="evidence" value="ECO:0007669"/>
    <property type="project" value="InterPro"/>
</dbReference>
<reference evidence="10 11" key="1">
    <citation type="submission" date="2016-09" db="EMBL/GenBank/DDBJ databases">
        <authorList>
            <person name="Capua I."/>
            <person name="De Benedictis P."/>
            <person name="Joannis T."/>
            <person name="Lombin L.H."/>
            <person name="Cattoli G."/>
        </authorList>
    </citation>
    <scope>NUCLEOTIDE SEQUENCE [LARGE SCALE GENOMIC DNA]</scope>
    <source>
        <strain evidence="10 11">LMG 25899</strain>
    </source>
</reference>
<keyword evidence="4 7" id="KW-0805">Transcription regulation</keyword>
<keyword evidence="7" id="KW-0678">Repressor</keyword>
<proteinExistence type="inferred from homology"/>
<dbReference type="PANTHER" id="PTHR34471">
    <property type="entry name" value="ARGININE REPRESSOR"/>
    <property type="match status" value="1"/>
</dbReference>
<dbReference type="PANTHER" id="PTHR34471:SF1">
    <property type="entry name" value="ARGININE REPRESSOR"/>
    <property type="match status" value="1"/>
</dbReference>
<dbReference type="SUPFAM" id="SSF55252">
    <property type="entry name" value="C-terminal domain of arginine repressor"/>
    <property type="match status" value="1"/>
</dbReference>
<dbReference type="PRINTS" id="PR01467">
    <property type="entry name" value="ARGREPRESSOR"/>
</dbReference>
<evidence type="ECO:0000313" key="11">
    <source>
        <dbReference type="Proteomes" id="UP000095256"/>
    </source>
</evidence>